<evidence type="ECO:0000256" key="1">
    <source>
        <dbReference type="ARBA" id="ARBA00006611"/>
    </source>
</evidence>
<dbReference type="EMBL" id="PQVP01000002">
    <property type="protein sequence ID" value="POZ84661.1"/>
    <property type="molecule type" value="Genomic_DNA"/>
</dbReference>
<dbReference type="Pfam" id="PF00437">
    <property type="entry name" value="T2SSE"/>
    <property type="match status" value="1"/>
</dbReference>
<evidence type="ECO:0000259" key="4">
    <source>
        <dbReference type="PROSITE" id="PS00662"/>
    </source>
</evidence>
<dbReference type="Gene3D" id="3.40.50.300">
    <property type="entry name" value="P-loop containing nucleotide triphosphate hydrolases"/>
    <property type="match status" value="1"/>
</dbReference>
<dbReference type="GO" id="GO:0005524">
    <property type="term" value="F:ATP binding"/>
    <property type="evidence" value="ECO:0007669"/>
    <property type="project" value="UniProtKB-KW"/>
</dbReference>
<organism evidence="5 6">
    <name type="scientific">Burkholderia contaminans</name>
    <dbReference type="NCBI Taxonomy" id="488447"/>
    <lineage>
        <taxon>Bacteria</taxon>
        <taxon>Pseudomonadati</taxon>
        <taxon>Pseudomonadota</taxon>
        <taxon>Betaproteobacteria</taxon>
        <taxon>Burkholderiales</taxon>
        <taxon>Burkholderiaceae</taxon>
        <taxon>Burkholderia</taxon>
        <taxon>Burkholderia cepacia complex</taxon>
    </lineage>
</organism>
<feature type="domain" description="Bacterial type II secretion system protein E" evidence="4">
    <location>
        <begin position="392"/>
        <end position="406"/>
    </location>
</feature>
<dbReference type="CDD" id="cd01129">
    <property type="entry name" value="PulE-GspE-like"/>
    <property type="match status" value="1"/>
</dbReference>
<dbReference type="Proteomes" id="UP000238655">
    <property type="component" value="Chromosome 1"/>
</dbReference>
<dbReference type="SUPFAM" id="SSF52540">
    <property type="entry name" value="P-loop containing nucleoside triphosphate hydrolases"/>
    <property type="match status" value="1"/>
</dbReference>
<dbReference type="AlphaFoldDB" id="A0A2S5DZY9"/>
<gene>
    <name evidence="5" type="ORF">C3743_32550</name>
</gene>
<evidence type="ECO:0000313" key="6">
    <source>
        <dbReference type="Proteomes" id="UP000238655"/>
    </source>
</evidence>
<reference evidence="5 6" key="1">
    <citation type="submission" date="2018-01" db="EMBL/GenBank/DDBJ databases">
        <title>Successful Treatment of Persistent Burkholderia cepacia Bacteremia with Ceftazidime-Avibactam.</title>
        <authorList>
            <person name="Tamma P."/>
            <person name="Fan Y."/>
            <person name="Bergman Y."/>
            <person name="Sick-Samuels A."/>
            <person name="Hsu A."/>
            <person name="Timp W."/>
            <person name="Simner P."/>
        </authorList>
    </citation>
    <scope>NUCLEOTIDE SEQUENCE [LARGE SCALE GENOMIC DNA]</scope>
    <source>
        <strain evidence="5 6">170816</strain>
    </source>
</reference>
<dbReference type="InterPro" id="IPR001482">
    <property type="entry name" value="T2SS/T4SS_dom"/>
</dbReference>
<name>A0A2S5DZY9_9BURK</name>
<evidence type="ECO:0000256" key="2">
    <source>
        <dbReference type="ARBA" id="ARBA00022741"/>
    </source>
</evidence>
<evidence type="ECO:0000313" key="5">
    <source>
        <dbReference type="EMBL" id="POZ84661.1"/>
    </source>
</evidence>
<accession>A0A2S5DZY9</accession>
<dbReference type="InterPro" id="IPR027417">
    <property type="entry name" value="P-loop_NTPase"/>
</dbReference>
<dbReference type="PANTHER" id="PTHR30258:SF1">
    <property type="entry name" value="PROTEIN TRANSPORT PROTEIN HOFB HOMOLOG"/>
    <property type="match status" value="1"/>
</dbReference>
<keyword evidence="3" id="KW-0067">ATP-binding</keyword>
<comment type="similarity">
    <text evidence="1">Belongs to the GSP E family.</text>
</comment>
<dbReference type="InterPro" id="IPR037257">
    <property type="entry name" value="T2SS_E_N_sf"/>
</dbReference>
<dbReference type="RefSeq" id="WP_089460667.1">
    <property type="nucleotide sequence ID" value="NZ_CM009575.1"/>
</dbReference>
<comment type="caution">
    <text evidence="5">The sequence shown here is derived from an EMBL/GenBank/DDBJ whole genome shotgun (WGS) entry which is preliminary data.</text>
</comment>
<keyword evidence="2" id="KW-0547">Nucleotide-binding</keyword>
<protein>
    <submittedName>
        <fullName evidence="5">Type II/IV secretion system protein</fullName>
    </submittedName>
</protein>
<dbReference type="Gene3D" id="3.30.450.90">
    <property type="match status" value="1"/>
</dbReference>
<dbReference type="GO" id="GO:0005886">
    <property type="term" value="C:plasma membrane"/>
    <property type="evidence" value="ECO:0007669"/>
    <property type="project" value="TreeGrafter"/>
</dbReference>
<sequence>MDTVTSPVDPDPDADAGRRDLRDLLRTLGERHGSGIRALEALTAHTALGADEIRERLAAQFRMKPIGIRELNRLEPDFERVPFVEAMARLCVCLRDPDSGALLFAIADPLDARTRGWVEHRMRAHPTLPYRWALASAGDLSAYLAVREKDIRAMDSLAFDDPIQCAPDPASLALTLQGISSDDSPVVRLLNSTIYDALKMLASDIHLECRAAGLMIKCRVDGVLTVVGRVEGRDVADQVLSRVKVISELDIAERRIPQDGRFKAMYAGREIDFRVSIMPNQFGEDAVLRILDRYQLSQASGGLTLEALGFQPADTRFMRSVASMPYGMLLVTGPTGSGKTTTLYAILTEINNGLEKIVTIEDPVEYQLGEILQIPVNEAKGLTFARGLRSILRHDPDKIMVGEIRDPETAQIAVQAALTGHQVFTTVHANNVFDVIGRFTNMEVDPYSFVSALNGVIAQRLLRQCCTDCLDEDTVDADALARSGIDPDTAGSYLFRRGTGCAMCRGSGYRGRRAIAEALRMNDELRQLLSERAPLGHIKAAALRYGMTTLRASALDLVRRGETTLEEINRVTMVE</sequence>
<evidence type="ECO:0000256" key="3">
    <source>
        <dbReference type="ARBA" id="ARBA00022840"/>
    </source>
</evidence>
<proteinExistence type="inferred from homology"/>
<dbReference type="PROSITE" id="PS00662">
    <property type="entry name" value="T2SP_E"/>
    <property type="match status" value="1"/>
</dbReference>
<dbReference type="GO" id="GO:0016887">
    <property type="term" value="F:ATP hydrolysis activity"/>
    <property type="evidence" value="ECO:0007669"/>
    <property type="project" value="TreeGrafter"/>
</dbReference>
<dbReference type="PANTHER" id="PTHR30258">
    <property type="entry name" value="TYPE II SECRETION SYSTEM PROTEIN GSPE-RELATED"/>
    <property type="match status" value="1"/>
</dbReference>
<dbReference type="SUPFAM" id="SSF160246">
    <property type="entry name" value="EspE N-terminal domain-like"/>
    <property type="match status" value="1"/>
</dbReference>